<comment type="subunit">
    <text evidence="12">Component of the IFT complex A (IFT-A) complex. IFT-A complex is divided into a core subcomplex composed of IFT122:IFT140:WDR19 which is associated with TULP3 and a peripheral subcomplex composed of IFT43:WDR35:TTC21B. Interacts directy with IFT122, ITF43 and TTC21B. Interacts with IFT43. Interacts with CFAP61.</text>
</comment>
<dbReference type="InterPro" id="IPR015943">
    <property type="entry name" value="WD40/YVTN_repeat-like_dom_sf"/>
</dbReference>
<dbReference type="Pfam" id="PF25768">
    <property type="entry name" value="TPR_IFT121"/>
    <property type="match status" value="1"/>
</dbReference>
<sequence length="1468" mass="164970">MFIYLSKKIAIPNNTKLKCIGWNKDQGYIACGGDDGLLKVLKLEAGRDGKVKGLAAPSNLSMNQTLEGHNGQIQVVGWNESHQKLTSSDQYGLIIVWMLYKGSWYEEMINNRNKSVVKGMAWNADGQKICIVYEDGAVIVGSVDGNRIWGKELKNVMLSGVCWSPDSRLLLFSMATGEIHIYDGMGSFVSKMNIQCLTNTSQVARIISLQWYDGKHGLVELDAPSLMVCYENGRVQIMKSESDENPVLLDTGLTTVGCQWNHDGSILAIAGVLSDTTSHEKEANVVQFYSPFGELLRTLKVPGRQISACAWEGGSLRIALAVDSFIYFANIRPDYKWAYFANTVVYTYSKPDKTETDITFWNNRTGEVGHHHWIIMIRSQGEDLLTPQMNFQKNTRHVNRLNAISSSSDHCVLAITLGDDHDQSYSLTLCNALGTTVDTKLISMEPSSVCMTPTTVFAASKDHFYVWYFRTAQTWTQVGSKPNRSANRKEQVYHVDDTPTGGVGLNGNTYSSKATNDPICSLAASEKILLIGRESGLIQLYSLPSITLTNRYNVNTKPYKMAINSNSTTVSVIGVTGLLLFIKLDGSSSDSGLMKMERKDVWDMKWADDNPDLFAMMEKTRMYIFRNMEPEEPILSAGYICSFKDLEIRAALLDEILRDPENPIDDYILDLEVKSLRDTRDLLEKVGMKDAMSFIDENPHPRLWRLLAEAAIEQLDLTTAESAYVRCKDYPGIQFVKKLQNIQDTKIQKAEVAAWFSRYDDAEKIFMDVDRRDLAISLRKRLGDWFRVLQLVKTGSGGNDSEMEEAWNNIGEYFVERHNYDEAVQFFEKSRNVTRLVQCYHALEDFSSLENVMDDIQPNDPLLSKMGNMFAAVGMGKQAVEAFVKANNVPEAVNTCIHLNQWHEAVELATKFNQPTQISSLLAKYAQHLLDENKIIQAIELYRKANHFLEAARLLNDLAKEETLKRSSPLRIKKLYVLSAFMVDEHLGSLRRIDKEKKGNRSSALMGLMGDGTSLGQTLVVDEAWRGAEAFHFFMLCQRQLYEGFVDAAMKTALNLRDYEDVLNAEDIYSILALASCANRAFGTCSKAFIKLESLEELTNEQREAYQELAMDIFIKQAPKDSRSNRSECASCETMIPDWLNACPSCQTKFPICIVTGRPIMDLTSAWQCENCKHRAYEQEITMRQNYTYRMSIVFQSVSFGGRHSDQEIMRLDIGLVLIVASLALLEVLPVLGNRINEPLKGSRSIEEAVNATASNRRAFRDVLLENTTRRVFDNLMDQARQGKMEIFPDPIGLADIVNLHESSSLFDISLSATRINAYGLRNLQLTYLRVIRHFGLKDIKVFVRVQTNLVLRGRYNVTGSALFVIPVDGAGNFTITIGGLTASSVLCLTVGKDSTRDGKEFTVKDLELSLSHESISFDFENLMGGGAWGSAANSVVNSMGEVIMDNQRKALTSVLKRDFRQLINTFL</sequence>
<feature type="repeat" description="WD" evidence="14">
    <location>
        <begin position="66"/>
        <end position="97"/>
    </location>
</feature>
<dbReference type="InterPro" id="IPR036322">
    <property type="entry name" value="WD40_repeat_dom_sf"/>
</dbReference>
<dbReference type="OMA" id="VWAMCWA"/>
<dbReference type="SUPFAM" id="SSF48452">
    <property type="entry name" value="TPR-like"/>
    <property type="match status" value="1"/>
</dbReference>
<dbReference type="GO" id="GO:0005930">
    <property type="term" value="C:axoneme"/>
    <property type="evidence" value="ECO:0007669"/>
    <property type="project" value="UniProtKB-SubCell"/>
</dbReference>
<dbReference type="Gene3D" id="3.15.10.30">
    <property type="entry name" value="Haemolymph juvenile hormone binding protein"/>
    <property type="match status" value="1"/>
</dbReference>
<dbReference type="GO" id="GO:0035721">
    <property type="term" value="P:intraciliary retrograde transport"/>
    <property type="evidence" value="ECO:0007669"/>
    <property type="project" value="TreeGrafter"/>
</dbReference>
<dbReference type="InterPro" id="IPR056157">
    <property type="entry name" value="TPR_IFT80_172_dom"/>
</dbReference>
<evidence type="ECO:0000259" key="16">
    <source>
        <dbReference type="Pfam" id="PF23145"/>
    </source>
</evidence>
<protein>
    <recommendedName>
        <fullName evidence="13">WD repeat-containing protein 35</fullName>
    </recommendedName>
</protein>
<dbReference type="Gene3D" id="1.25.40.470">
    <property type="match status" value="1"/>
</dbReference>
<dbReference type="FunFam" id="1.25.40.470:FF:000004">
    <property type="entry name" value="WD repeat-containing protein 35"/>
    <property type="match status" value="1"/>
</dbReference>
<dbReference type="InterPro" id="IPR056159">
    <property type="entry name" value="Beta-prop_IFT121_TULP_N"/>
</dbReference>
<dbReference type="Pfam" id="PF24797">
    <property type="entry name" value="Beta-prop_WDR35_TULP_N"/>
    <property type="match status" value="1"/>
</dbReference>
<feature type="repeat" description="TPR" evidence="15">
    <location>
        <begin position="804"/>
        <end position="837"/>
    </location>
</feature>
<keyword evidence="10" id="KW-0966">Cell projection</keyword>
<proteinExistence type="predicted"/>
<evidence type="ECO:0000256" key="10">
    <source>
        <dbReference type="ARBA" id="ARBA00023273"/>
    </source>
</evidence>
<keyword evidence="4" id="KW-0963">Cytoplasm</keyword>
<evidence type="ECO:0000256" key="3">
    <source>
        <dbReference type="ARBA" id="ARBA00004430"/>
    </source>
</evidence>
<feature type="domain" description="IFT121/TULP4 N-terminal" evidence="19">
    <location>
        <begin position="1"/>
        <end position="332"/>
    </location>
</feature>
<dbReference type="PANTHER" id="PTHR12764:SF5">
    <property type="entry name" value="LD29485P"/>
    <property type="match status" value="1"/>
</dbReference>
<dbReference type="InterPro" id="IPR039857">
    <property type="entry name" value="Ift122/121"/>
</dbReference>
<dbReference type="InterPro" id="IPR010562">
    <property type="entry name" value="Haemolymph_juvenile_hormone-bd"/>
</dbReference>
<dbReference type="SUPFAM" id="SSF50978">
    <property type="entry name" value="WD40 repeat-like"/>
    <property type="match status" value="2"/>
</dbReference>
<evidence type="ECO:0000313" key="21">
    <source>
        <dbReference type="EMBL" id="TRY64091.1"/>
    </source>
</evidence>
<evidence type="ECO:0000259" key="20">
    <source>
        <dbReference type="Pfam" id="PF25768"/>
    </source>
</evidence>
<gene>
    <name evidence="21" type="ORF">TCAL_10774</name>
</gene>
<dbReference type="FunFam" id="2.130.10.10:FF:000187">
    <property type="entry name" value="WD repeat-containing protein 35"/>
    <property type="match status" value="1"/>
</dbReference>
<dbReference type="GO" id="GO:1905515">
    <property type="term" value="P:non-motile cilium assembly"/>
    <property type="evidence" value="ECO:0007669"/>
    <property type="project" value="TreeGrafter"/>
</dbReference>
<dbReference type="PANTHER" id="PTHR12764">
    <property type="entry name" value="WD REPEAT DOMAIN-RELATED"/>
    <property type="match status" value="1"/>
</dbReference>
<comment type="caution">
    <text evidence="21">The sequence shown here is derived from an EMBL/GenBank/DDBJ whole genome shotgun (WGS) entry which is preliminary data.</text>
</comment>
<accession>A0A553NF88</accession>
<evidence type="ECO:0000313" key="22">
    <source>
        <dbReference type="Proteomes" id="UP000318571"/>
    </source>
</evidence>
<dbReference type="GO" id="GO:0030991">
    <property type="term" value="C:intraciliary transport particle A"/>
    <property type="evidence" value="ECO:0007669"/>
    <property type="project" value="TreeGrafter"/>
</dbReference>
<dbReference type="Pfam" id="PF06585">
    <property type="entry name" value="JHBP"/>
    <property type="match status" value="1"/>
</dbReference>
<evidence type="ECO:0000256" key="7">
    <source>
        <dbReference type="ARBA" id="ARBA00022794"/>
    </source>
</evidence>
<dbReference type="InterPro" id="IPR016024">
    <property type="entry name" value="ARM-type_fold"/>
</dbReference>
<dbReference type="SMART" id="SM00320">
    <property type="entry name" value="WD40"/>
    <property type="match status" value="4"/>
</dbReference>
<dbReference type="GO" id="GO:0005813">
    <property type="term" value="C:centrosome"/>
    <property type="evidence" value="ECO:0007669"/>
    <property type="project" value="UniProtKB-SubCell"/>
</dbReference>
<dbReference type="Pfam" id="PF25170">
    <property type="entry name" value="TPR_WDR35"/>
    <property type="match status" value="1"/>
</dbReference>
<dbReference type="InterPro" id="IPR057979">
    <property type="entry name" value="TPR_IFT121"/>
</dbReference>
<keyword evidence="22" id="KW-1185">Reference proteome</keyword>
<dbReference type="GO" id="GO:0061512">
    <property type="term" value="P:protein localization to cilium"/>
    <property type="evidence" value="ECO:0007669"/>
    <property type="project" value="TreeGrafter"/>
</dbReference>
<evidence type="ECO:0000259" key="17">
    <source>
        <dbReference type="Pfam" id="PF23387"/>
    </source>
</evidence>
<organism evidence="21 22">
    <name type="scientific">Tigriopus californicus</name>
    <name type="common">Marine copepod</name>
    <dbReference type="NCBI Taxonomy" id="6832"/>
    <lineage>
        <taxon>Eukaryota</taxon>
        <taxon>Metazoa</taxon>
        <taxon>Ecdysozoa</taxon>
        <taxon>Arthropoda</taxon>
        <taxon>Crustacea</taxon>
        <taxon>Multicrustacea</taxon>
        <taxon>Hexanauplia</taxon>
        <taxon>Copepoda</taxon>
        <taxon>Harpacticoida</taxon>
        <taxon>Harpacticidae</taxon>
        <taxon>Tigriopus</taxon>
    </lineage>
</organism>
<dbReference type="STRING" id="6832.A0A553NF88"/>
<feature type="domain" description="IFT80/172/WDR35 TPR" evidence="17">
    <location>
        <begin position="703"/>
        <end position="792"/>
    </location>
</feature>
<comment type="subcellular location">
    <subcellularLocation>
        <location evidence="3">Cytoplasm</location>
        <location evidence="3">Cytoskeleton</location>
        <location evidence="3">Cilium axoneme</location>
    </subcellularLocation>
    <subcellularLocation>
        <location evidence="1">Cytoplasm</location>
        <location evidence="1">Cytoskeleton</location>
        <location evidence="1">Cilium basal body</location>
    </subcellularLocation>
    <subcellularLocation>
        <location evidence="2">Cytoplasm</location>
        <location evidence="2">Cytoskeleton</location>
        <location evidence="2">Microtubule organizing center</location>
        <location evidence="2">Centrosome</location>
    </subcellularLocation>
</comment>
<dbReference type="SMART" id="SM00700">
    <property type="entry name" value="JHBP"/>
    <property type="match status" value="1"/>
</dbReference>
<reference evidence="21 22" key="1">
    <citation type="journal article" date="2018" name="Nat. Ecol. Evol.">
        <title>Genomic signatures of mitonuclear coevolution across populations of Tigriopus californicus.</title>
        <authorList>
            <person name="Barreto F.S."/>
            <person name="Watson E.T."/>
            <person name="Lima T.G."/>
            <person name="Willett C.S."/>
            <person name="Edmands S."/>
            <person name="Li W."/>
            <person name="Burton R.S."/>
        </authorList>
    </citation>
    <scope>NUCLEOTIDE SEQUENCE [LARGE SCALE GENOMIC DNA]</scope>
    <source>
        <strain evidence="21 22">San Diego</strain>
    </source>
</reference>
<name>A0A553NF88_TIGCA</name>
<dbReference type="InterPro" id="IPR011990">
    <property type="entry name" value="TPR-like_helical_dom_sf"/>
</dbReference>
<dbReference type="PROSITE" id="PS50082">
    <property type="entry name" value="WD_REPEATS_2"/>
    <property type="match status" value="1"/>
</dbReference>
<keyword evidence="7" id="KW-0970">Cilium biogenesis/degradation</keyword>
<dbReference type="Pfam" id="PF23145">
    <property type="entry name" value="Zf_2nd_IFT121"/>
    <property type="match status" value="1"/>
</dbReference>
<dbReference type="EMBL" id="VCGU01000458">
    <property type="protein sequence ID" value="TRY64091.1"/>
    <property type="molecule type" value="Genomic_DNA"/>
</dbReference>
<keyword evidence="8" id="KW-0969">Cilium</keyword>
<keyword evidence="9" id="KW-0206">Cytoskeleton</keyword>
<evidence type="ECO:0000256" key="9">
    <source>
        <dbReference type="ARBA" id="ARBA00023212"/>
    </source>
</evidence>
<evidence type="ECO:0000256" key="8">
    <source>
        <dbReference type="ARBA" id="ARBA00023069"/>
    </source>
</evidence>
<evidence type="ECO:0000256" key="5">
    <source>
        <dbReference type="ARBA" id="ARBA00022574"/>
    </source>
</evidence>
<dbReference type="SUPFAM" id="SSF48371">
    <property type="entry name" value="ARM repeat"/>
    <property type="match status" value="1"/>
</dbReference>
<evidence type="ECO:0000256" key="14">
    <source>
        <dbReference type="PROSITE-ProRule" id="PRU00221"/>
    </source>
</evidence>
<dbReference type="InterPro" id="IPR056158">
    <property type="entry name" value="Beta-prop_IFT121_2nd"/>
</dbReference>
<dbReference type="InterPro" id="IPR057361">
    <property type="entry name" value="TPR_WDR35"/>
</dbReference>
<evidence type="ECO:0000256" key="4">
    <source>
        <dbReference type="ARBA" id="ARBA00022490"/>
    </source>
</evidence>
<dbReference type="InterPro" id="IPR056170">
    <property type="entry name" value="Znf_IFT121-like"/>
</dbReference>
<keyword evidence="15" id="KW-0802">TPR repeat</keyword>
<feature type="domain" description="IFT121-like zinc finger" evidence="16">
    <location>
        <begin position="1151"/>
        <end position="1185"/>
    </location>
</feature>
<evidence type="ECO:0000256" key="15">
    <source>
        <dbReference type="PROSITE-ProRule" id="PRU00339"/>
    </source>
</evidence>
<dbReference type="Pfam" id="PF23390">
    <property type="entry name" value="Beta-prop_WDR35_2nd"/>
    <property type="match status" value="2"/>
</dbReference>
<keyword evidence="5 14" id="KW-0853">WD repeat</keyword>
<evidence type="ECO:0000259" key="18">
    <source>
        <dbReference type="Pfam" id="PF23390"/>
    </source>
</evidence>
<evidence type="ECO:0000256" key="11">
    <source>
        <dbReference type="ARBA" id="ARBA00058990"/>
    </source>
</evidence>
<evidence type="ECO:0000256" key="6">
    <source>
        <dbReference type="ARBA" id="ARBA00022737"/>
    </source>
</evidence>
<dbReference type="GO" id="GO:0097730">
    <property type="term" value="C:non-motile cilium"/>
    <property type="evidence" value="ECO:0007669"/>
    <property type="project" value="TreeGrafter"/>
</dbReference>
<evidence type="ECO:0000256" key="2">
    <source>
        <dbReference type="ARBA" id="ARBA00004300"/>
    </source>
</evidence>
<dbReference type="Proteomes" id="UP000318571">
    <property type="component" value="Chromosome 10"/>
</dbReference>
<dbReference type="PROSITE" id="PS50005">
    <property type="entry name" value="TPR"/>
    <property type="match status" value="1"/>
</dbReference>
<dbReference type="InterPro" id="IPR019734">
    <property type="entry name" value="TPR_rpt"/>
</dbReference>
<evidence type="ECO:0000256" key="13">
    <source>
        <dbReference type="ARBA" id="ARBA00070596"/>
    </source>
</evidence>
<dbReference type="Gene3D" id="2.130.10.10">
    <property type="entry name" value="YVTN repeat-like/Quinoprotein amine dehydrogenase"/>
    <property type="match status" value="1"/>
</dbReference>
<evidence type="ECO:0000256" key="12">
    <source>
        <dbReference type="ARBA" id="ARBA00062232"/>
    </source>
</evidence>
<evidence type="ECO:0000259" key="19">
    <source>
        <dbReference type="Pfam" id="PF24797"/>
    </source>
</evidence>
<feature type="domain" description="IFT121 second beta-propeller" evidence="18">
    <location>
        <begin position="392"/>
        <end position="672"/>
    </location>
</feature>
<feature type="domain" description="IFT121-like TPR repeats" evidence="20">
    <location>
        <begin position="1022"/>
        <end position="1121"/>
    </location>
</feature>
<feature type="domain" description="IFT121 second beta-propeller" evidence="18">
    <location>
        <begin position="337"/>
        <end position="369"/>
    </location>
</feature>
<dbReference type="InterPro" id="IPR001680">
    <property type="entry name" value="WD40_rpt"/>
</dbReference>
<dbReference type="Pfam" id="PF23387">
    <property type="entry name" value="TPR_IFT80_172"/>
    <property type="match status" value="1"/>
</dbReference>
<comment type="function">
    <text evidence="11">As a component of the IFT complex A (IFT-A), a complex required for retrograde ciliary transport and entry into cilia of G protein-coupled receptors (GPCRs), it is involved in ciliogenesis and ciliary protein trafficking. May promote CASP3 activation and TNF-stimulated apoptosis.</text>
</comment>
<keyword evidence="6" id="KW-0677">Repeat</keyword>
<evidence type="ECO:0000256" key="1">
    <source>
        <dbReference type="ARBA" id="ARBA00004120"/>
    </source>
</evidence>
<dbReference type="InterPro" id="IPR038606">
    <property type="entry name" value="To_sf"/>
</dbReference>